<dbReference type="EMBL" id="MUYU01000015">
    <property type="protein sequence ID" value="OOS23529.1"/>
    <property type="molecule type" value="Genomic_DNA"/>
</dbReference>
<keyword evidence="5" id="KW-0676">Redox-active center</keyword>
<evidence type="ECO:0000256" key="2">
    <source>
        <dbReference type="ARBA" id="ARBA00007758"/>
    </source>
</evidence>
<name>A0A1T0CMN8_9GAMM</name>
<dbReference type="Gene3D" id="3.40.30.10">
    <property type="entry name" value="Glutaredoxin"/>
    <property type="match status" value="1"/>
</dbReference>
<accession>A0A1T0CMN8</accession>
<proteinExistence type="inferred from homology"/>
<evidence type="ECO:0000313" key="8">
    <source>
        <dbReference type="EMBL" id="OOS23529.1"/>
    </source>
</evidence>
<dbReference type="GO" id="GO:0005886">
    <property type="term" value="C:plasma membrane"/>
    <property type="evidence" value="ECO:0007669"/>
    <property type="project" value="UniProtKB-SubCell"/>
</dbReference>
<dbReference type="Pfam" id="PF08534">
    <property type="entry name" value="Redoxin"/>
    <property type="match status" value="1"/>
</dbReference>
<feature type="transmembrane region" description="Helical" evidence="6">
    <location>
        <begin position="7"/>
        <end position="27"/>
    </location>
</feature>
<dbReference type="InterPro" id="IPR050553">
    <property type="entry name" value="Thioredoxin_ResA/DsbE_sf"/>
</dbReference>
<keyword evidence="6" id="KW-0812">Transmembrane</keyword>
<evidence type="ECO:0000256" key="4">
    <source>
        <dbReference type="ARBA" id="ARBA00023157"/>
    </source>
</evidence>
<dbReference type="GO" id="GO:0017004">
    <property type="term" value="P:cytochrome complex assembly"/>
    <property type="evidence" value="ECO:0007669"/>
    <property type="project" value="UniProtKB-KW"/>
</dbReference>
<sequence>MAKSNKRLLTFIIPLVIFIGLVIMLFMRLGKETDVQTSQLVGKPLPAFSLPLLSDPARTMTNSDLPKEPFLLNVWGSWCQTCYVEHPFLMELHAKGVPMIGVNYKDELANALAYIDKYQNPFIYTIQDYEGKYGLELGLTGAPESMIVGTDGVVYKHVLGEIGEKNWPSLQACMTSVADASLTKDAKLAACE</sequence>
<dbReference type="GO" id="GO:0015036">
    <property type="term" value="F:disulfide oxidoreductase activity"/>
    <property type="evidence" value="ECO:0007669"/>
    <property type="project" value="InterPro"/>
</dbReference>
<dbReference type="STRING" id="470453.B0680_06080"/>
<dbReference type="InterPro" id="IPR013740">
    <property type="entry name" value="Redoxin"/>
</dbReference>
<dbReference type="Proteomes" id="UP000189800">
    <property type="component" value="Unassembled WGS sequence"/>
</dbReference>
<protein>
    <submittedName>
        <fullName evidence="8">Thiol:disulfide interchange protein</fullName>
    </submittedName>
</protein>
<dbReference type="OrthoDB" id="9799347at2"/>
<dbReference type="InterPro" id="IPR013766">
    <property type="entry name" value="Thioredoxin_domain"/>
</dbReference>
<dbReference type="PROSITE" id="PS51352">
    <property type="entry name" value="THIOREDOXIN_2"/>
    <property type="match status" value="1"/>
</dbReference>
<dbReference type="RefSeq" id="WP_143821372.1">
    <property type="nucleotide sequence ID" value="NZ_MUYU01000015.1"/>
</dbReference>
<comment type="subcellular location">
    <subcellularLocation>
        <location evidence="1">Cell inner membrane</location>
        <topology evidence="1">Single-pass membrane protein</topology>
        <orientation evidence="1">Periplasmic side</orientation>
    </subcellularLocation>
</comment>
<dbReference type="GO" id="GO:0030288">
    <property type="term" value="C:outer membrane-bounded periplasmic space"/>
    <property type="evidence" value="ECO:0007669"/>
    <property type="project" value="InterPro"/>
</dbReference>
<dbReference type="PANTHER" id="PTHR42852:SF6">
    <property type="entry name" value="THIOL:DISULFIDE INTERCHANGE PROTEIN DSBE"/>
    <property type="match status" value="1"/>
</dbReference>
<evidence type="ECO:0000256" key="5">
    <source>
        <dbReference type="ARBA" id="ARBA00023284"/>
    </source>
</evidence>
<gene>
    <name evidence="8" type="ORF">B0680_06080</name>
</gene>
<comment type="caution">
    <text evidence="8">The sequence shown here is derived from an EMBL/GenBank/DDBJ whole genome shotgun (WGS) entry which is preliminary data.</text>
</comment>
<dbReference type="NCBIfam" id="TIGR00385">
    <property type="entry name" value="dsbE"/>
    <property type="match status" value="1"/>
</dbReference>
<evidence type="ECO:0000256" key="6">
    <source>
        <dbReference type="SAM" id="Phobius"/>
    </source>
</evidence>
<comment type="similarity">
    <text evidence="2">Belongs to the thioredoxin family. DsbE subfamily.</text>
</comment>
<reference evidence="8 9" key="1">
    <citation type="submission" date="2017-02" db="EMBL/GenBank/DDBJ databases">
        <title>Draft genome sequence of Moraxella pluranimalium CCUG 54913T type strain.</title>
        <authorList>
            <person name="Salva-Serra F."/>
            <person name="Engstrom-Jakobsson H."/>
            <person name="Thorell K."/>
            <person name="Jaen-Luchoro D."/>
            <person name="Gonzales-Siles L."/>
            <person name="Karlsson R."/>
            <person name="Yazdan S."/>
            <person name="Boulund F."/>
            <person name="Johnning A."/>
            <person name="Engstrand L."/>
            <person name="Kristiansson E."/>
            <person name="Moore E."/>
        </authorList>
    </citation>
    <scope>NUCLEOTIDE SEQUENCE [LARGE SCALE GENOMIC DNA]</scope>
    <source>
        <strain evidence="8 9">CCUG 54913</strain>
    </source>
</reference>
<keyword evidence="3" id="KW-0201">Cytochrome c-type biogenesis</keyword>
<dbReference type="AlphaFoldDB" id="A0A1T0CMN8"/>
<evidence type="ECO:0000259" key="7">
    <source>
        <dbReference type="PROSITE" id="PS51352"/>
    </source>
</evidence>
<keyword evidence="4" id="KW-1015">Disulfide bond</keyword>
<organism evidence="8 9">
    <name type="scientific">Moraxella pluranimalium</name>
    <dbReference type="NCBI Taxonomy" id="470453"/>
    <lineage>
        <taxon>Bacteria</taxon>
        <taxon>Pseudomonadati</taxon>
        <taxon>Pseudomonadota</taxon>
        <taxon>Gammaproteobacteria</taxon>
        <taxon>Moraxellales</taxon>
        <taxon>Moraxellaceae</taxon>
        <taxon>Moraxella</taxon>
    </lineage>
</organism>
<dbReference type="InterPro" id="IPR004799">
    <property type="entry name" value="Periplasmic_diS_OxRdtase_DsbE"/>
</dbReference>
<evidence type="ECO:0000256" key="1">
    <source>
        <dbReference type="ARBA" id="ARBA00004383"/>
    </source>
</evidence>
<keyword evidence="6" id="KW-0472">Membrane</keyword>
<keyword evidence="9" id="KW-1185">Reference proteome</keyword>
<dbReference type="PANTHER" id="PTHR42852">
    <property type="entry name" value="THIOL:DISULFIDE INTERCHANGE PROTEIN DSBE"/>
    <property type="match status" value="1"/>
</dbReference>
<evidence type="ECO:0000256" key="3">
    <source>
        <dbReference type="ARBA" id="ARBA00022748"/>
    </source>
</evidence>
<evidence type="ECO:0000313" key="9">
    <source>
        <dbReference type="Proteomes" id="UP000189800"/>
    </source>
</evidence>
<dbReference type="SUPFAM" id="SSF52833">
    <property type="entry name" value="Thioredoxin-like"/>
    <property type="match status" value="1"/>
</dbReference>
<feature type="domain" description="Thioredoxin" evidence="7">
    <location>
        <begin position="39"/>
        <end position="179"/>
    </location>
</feature>
<keyword evidence="6" id="KW-1133">Transmembrane helix</keyword>
<dbReference type="InterPro" id="IPR036249">
    <property type="entry name" value="Thioredoxin-like_sf"/>
</dbReference>